<proteinExistence type="inferred from homology"/>
<dbReference type="SUPFAM" id="SSF53383">
    <property type="entry name" value="PLP-dependent transferases"/>
    <property type="match status" value="1"/>
</dbReference>
<evidence type="ECO:0000256" key="2">
    <source>
        <dbReference type="ARBA" id="ARBA00007441"/>
    </source>
</evidence>
<dbReference type="GO" id="GO:0006571">
    <property type="term" value="P:tyrosine biosynthetic process"/>
    <property type="evidence" value="ECO:0007669"/>
    <property type="project" value="TreeGrafter"/>
</dbReference>
<evidence type="ECO:0000256" key="5">
    <source>
        <dbReference type="ARBA" id="ARBA00022898"/>
    </source>
</evidence>
<dbReference type="GO" id="GO:0019878">
    <property type="term" value="P:lysine biosynthetic process via aminoadipic acid"/>
    <property type="evidence" value="ECO:0007669"/>
    <property type="project" value="TreeGrafter"/>
</dbReference>
<keyword evidence="5" id="KW-0663">Pyridoxal phosphate</keyword>
<dbReference type="GO" id="GO:0008793">
    <property type="term" value="F:aromatic-amino-acid transaminase activity"/>
    <property type="evidence" value="ECO:0007669"/>
    <property type="project" value="TreeGrafter"/>
</dbReference>
<dbReference type="Gene3D" id="3.40.640.10">
    <property type="entry name" value="Type I PLP-dependent aspartate aminotransferase-like (Major domain)"/>
    <property type="match status" value="1"/>
</dbReference>
<name>A0A642UID6_DIURU</name>
<dbReference type="InterPro" id="IPR004839">
    <property type="entry name" value="Aminotransferase_I/II_large"/>
</dbReference>
<dbReference type="CDD" id="cd00609">
    <property type="entry name" value="AAT_like"/>
    <property type="match status" value="1"/>
</dbReference>
<dbReference type="OrthoDB" id="691673at2759"/>
<evidence type="ECO:0000256" key="3">
    <source>
        <dbReference type="ARBA" id="ARBA00022576"/>
    </source>
</evidence>
<dbReference type="Proteomes" id="UP000449547">
    <property type="component" value="Unassembled WGS sequence"/>
</dbReference>
<dbReference type="VEuPathDB" id="FungiDB:DIURU_004180"/>
<dbReference type="GeneID" id="54782831"/>
<comment type="cofactor">
    <cofactor evidence="1">
        <name>pyridoxal 5'-phosphate</name>
        <dbReference type="ChEBI" id="CHEBI:597326"/>
    </cofactor>
</comment>
<feature type="domain" description="Aminotransferase class I/classII large" evidence="6">
    <location>
        <begin position="88"/>
        <end position="452"/>
    </location>
</feature>
<dbReference type="GO" id="GO:0030170">
    <property type="term" value="F:pyridoxal phosphate binding"/>
    <property type="evidence" value="ECO:0007669"/>
    <property type="project" value="InterPro"/>
</dbReference>
<dbReference type="InterPro" id="IPR050859">
    <property type="entry name" value="Class-I_PLP-dep_aminotransf"/>
</dbReference>
<dbReference type="InterPro" id="IPR015421">
    <property type="entry name" value="PyrdxlP-dep_Trfase_major"/>
</dbReference>
<keyword evidence="3" id="KW-0032">Aminotransferase</keyword>
<accession>A0A642UID6</accession>
<dbReference type="PANTHER" id="PTHR42790:SF2">
    <property type="entry name" value="AROMATIC AMINO ACID AMINOTRANSFERASE 2"/>
    <property type="match status" value="1"/>
</dbReference>
<organism evidence="7 8">
    <name type="scientific">Diutina rugosa</name>
    <name type="common">Yeast</name>
    <name type="synonym">Candida rugosa</name>
    <dbReference type="NCBI Taxonomy" id="5481"/>
    <lineage>
        <taxon>Eukaryota</taxon>
        <taxon>Fungi</taxon>
        <taxon>Dikarya</taxon>
        <taxon>Ascomycota</taxon>
        <taxon>Saccharomycotina</taxon>
        <taxon>Pichiomycetes</taxon>
        <taxon>Debaryomycetaceae</taxon>
        <taxon>Diutina</taxon>
    </lineage>
</organism>
<dbReference type="InterPro" id="IPR015424">
    <property type="entry name" value="PyrdxlP-dep_Trfase"/>
</dbReference>
<keyword evidence="4" id="KW-0808">Transferase</keyword>
<comment type="similarity">
    <text evidence="2">Belongs to the class-I pyridoxal-phosphate-dependent aminotransferase family.</text>
</comment>
<evidence type="ECO:0000259" key="6">
    <source>
        <dbReference type="Pfam" id="PF00155"/>
    </source>
</evidence>
<dbReference type="Pfam" id="PF00155">
    <property type="entry name" value="Aminotran_1_2"/>
    <property type="match status" value="1"/>
</dbReference>
<keyword evidence="8" id="KW-1185">Reference proteome</keyword>
<dbReference type="OMA" id="YAPANND"/>
<sequence>MTYPDILSQRSKCRKVPLFMTPVKFPEGFTPAKNSITLNYGVPNQGFFPIAQVQTSVLDAPFGAIDNNKYTVNTVESDPNTIDLANGLQYANSNGLPQIRELVSQIVERTHTPGYPEWKITLCCGACDGLNKVMNVLLDPGDTVLMEEFTFTPVKGYVDNFQAKVVPVKLDLTGKGLDVDYLTDLLANWESKYPDHKRPKAFYTIASGHNPTGITQSKQQRQQVLDLAKKYNFAIIEDDPYGMLQFPDYESKQYSQPTSVDTFLEELVESYSELDTEGRVVRVETFSKLFAPGLRLGYIIANPEVIKAIDAVSDVTTRAPSGVSMLMVNNTIRNQFGGVDGFIRWVMKVKEEYHIRRDKLLDALYHSEAYKKGYISFNPPQAGMFVSVVVNFGCEAAKLAEEVNNLLIYLAAVGVSVVAGLGLSVDPEFSGTRAQFFRLTFACASTHEELSEGGTRFCNAVEQFFANGHVWKQ</sequence>
<dbReference type="EMBL" id="SWFT01000121">
    <property type="protein sequence ID" value="KAA8899697.1"/>
    <property type="molecule type" value="Genomic_DNA"/>
</dbReference>
<dbReference type="RefSeq" id="XP_034011043.1">
    <property type="nucleotide sequence ID" value="XM_034157025.1"/>
</dbReference>
<evidence type="ECO:0000313" key="7">
    <source>
        <dbReference type="EMBL" id="KAA8899697.1"/>
    </source>
</evidence>
<evidence type="ECO:0000256" key="4">
    <source>
        <dbReference type="ARBA" id="ARBA00022679"/>
    </source>
</evidence>
<reference evidence="7 8" key="1">
    <citation type="submission" date="2019-07" db="EMBL/GenBank/DDBJ databases">
        <title>Genome assembly of two rare yeast pathogens: Diutina rugosa and Trichomonascus ciferrii.</title>
        <authorList>
            <person name="Mixao V."/>
            <person name="Saus E."/>
            <person name="Hansen A."/>
            <person name="Lass-Flor C."/>
            <person name="Gabaldon T."/>
        </authorList>
    </citation>
    <scope>NUCLEOTIDE SEQUENCE [LARGE SCALE GENOMIC DNA]</scope>
    <source>
        <strain evidence="7 8">CBS 613</strain>
    </source>
</reference>
<dbReference type="PANTHER" id="PTHR42790">
    <property type="entry name" value="AMINOTRANSFERASE"/>
    <property type="match status" value="1"/>
</dbReference>
<evidence type="ECO:0000313" key="8">
    <source>
        <dbReference type="Proteomes" id="UP000449547"/>
    </source>
</evidence>
<gene>
    <name evidence="7" type="ORF">DIURU_004180</name>
</gene>
<dbReference type="GO" id="GO:0009074">
    <property type="term" value="P:aromatic amino acid family catabolic process"/>
    <property type="evidence" value="ECO:0007669"/>
    <property type="project" value="TreeGrafter"/>
</dbReference>
<comment type="caution">
    <text evidence="7">The sequence shown here is derived from an EMBL/GenBank/DDBJ whole genome shotgun (WGS) entry which is preliminary data.</text>
</comment>
<protein>
    <recommendedName>
        <fullName evidence="6">Aminotransferase class I/classII large domain-containing protein</fullName>
    </recommendedName>
</protein>
<evidence type="ECO:0000256" key="1">
    <source>
        <dbReference type="ARBA" id="ARBA00001933"/>
    </source>
</evidence>
<dbReference type="GO" id="GO:0047536">
    <property type="term" value="F:2-aminoadipate transaminase activity"/>
    <property type="evidence" value="ECO:0007669"/>
    <property type="project" value="TreeGrafter"/>
</dbReference>
<dbReference type="AlphaFoldDB" id="A0A642UID6"/>